<sequence length="70" mass="8523">MNKENFIKCYYCNKNSRFNLQKIWVKYNIDKKGNYNEDKNFDTFDVEEPINDDNLHLCKSCFENWSNGKI</sequence>
<evidence type="ECO:0000313" key="2">
    <source>
        <dbReference type="Proteomes" id="UP000177407"/>
    </source>
</evidence>
<evidence type="ECO:0000313" key="1">
    <source>
        <dbReference type="EMBL" id="OGF20798.1"/>
    </source>
</evidence>
<dbReference type="Proteomes" id="UP000177407">
    <property type="component" value="Unassembled WGS sequence"/>
</dbReference>
<accession>A0A1F5S264</accession>
<dbReference type="AlphaFoldDB" id="A0A1F5S264"/>
<organism evidence="1 2">
    <name type="scientific">Candidatus Falkowbacteria bacterium RIFOXYA2_FULL_38_12</name>
    <dbReference type="NCBI Taxonomy" id="1797993"/>
    <lineage>
        <taxon>Bacteria</taxon>
        <taxon>Candidatus Falkowiibacteriota</taxon>
    </lineage>
</organism>
<reference evidence="1 2" key="1">
    <citation type="journal article" date="2016" name="Nat. Commun.">
        <title>Thousands of microbial genomes shed light on interconnected biogeochemical processes in an aquifer system.</title>
        <authorList>
            <person name="Anantharaman K."/>
            <person name="Brown C.T."/>
            <person name="Hug L.A."/>
            <person name="Sharon I."/>
            <person name="Castelle C.J."/>
            <person name="Probst A.J."/>
            <person name="Thomas B.C."/>
            <person name="Singh A."/>
            <person name="Wilkins M.J."/>
            <person name="Karaoz U."/>
            <person name="Brodie E.L."/>
            <person name="Williams K.H."/>
            <person name="Hubbard S.S."/>
            <person name="Banfield J.F."/>
        </authorList>
    </citation>
    <scope>NUCLEOTIDE SEQUENCE [LARGE SCALE GENOMIC DNA]</scope>
</reference>
<gene>
    <name evidence="1" type="ORF">A2257_03460</name>
</gene>
<protein>
    <submittedName>
        <fullName evidence="1">Uncharacterized protein</fullName>
    </submittedName>
</protein>
<proteinExistence type="predicted"/>
<comment type="caution">
    <text evidence="1">The sequence shown here is derived from an EMBL/GenBank/DDBJ whole genome shotgun (WGS) entry which is preliminary data.</text>
</comment>
<name>A0A1F5S264_9BACT</name>
<dbReference type="EMBL" id="MFGA01000020">
    <property type="protein sequence ID" value="OGF20798.1"/>
    <property type="molecule type" value="Genomic_DNA"/>
</dbReference>